<name>A0ACC1JHH2_9FUNG</name>
<evidence type="ECO:0000313" key="1">
    <source>
        <dbReference type="EMBL" id="KAJ1951205.1"/>
    </source>
</evidence>
<accession>A0ACC1JHH2</accession>
<evidence type="ECO:0000313" key="2">
    <source>
        <dbReference type="Proteomes" id="UP001150603"/>
    </source>
</evidence>
<protein>
    <submittedName>
        <fullName evidence="1">Uncharacterized protein</fullName>
    </submittedName>
</protein>
<sequence length="279" mass="30051">MIADERDENFREMAALGNLKAVTAYIRSGIRIDGQNKMNGWTALHWACTRGHTRIVDVLLRAGADPSLTTTKGQTALELSNSGDIRELFATIANISVVAPPPPTQPEEPAPMSFTPNYLVNPDLTKAWGVPEDAMMPSQGDSSYVQQLQQEASISSAEKRTQRIAEKAAPANSAAGSAQGQQRSVSAAAVTADEEREILVYKQTFADDTLVGSVLVSSDKTVSDLAATIREELDGIPSTFSIARNNGRQTIPISTKQLEFSVTKVFRSADDVAVIVDKE</sequence>
<keyword evidence="2" id="KW-1185">Reference proteome</keyword>
<dbReference type="EMBL" id="JANBPW010000041">
    <property type="protein sequence ID" value="KAJ1951205.1"/>
    <property type="molecule type" value="Genomic_DNA"/>
</dbReference>
<proteinExistence type="predicted"/>
<comment type="caution">
    <text evidence="1">The sequence shown here is derived from an EMBL/GenBank/DDBJ whole genome shotgun (WGS) entry which is preliminary data.</text>
</comment>
<organism evidence="1 2">
    <name type="scientific">Linderina macrospora</name>
    <dbReference type="NCBI Taxonomy" id="4868"/>
    <lineage>
        <taxon>Eukaryota</taxon>
        <taxon>Fungi</taxon>
        <taxon>Fungi incertae sedis</taxon>
        <taxon>Zoopagomycota</taxon>
        <taxon>Kickxellomycotina</taxon>
        <taxon>Kickxellomycetes</taxon>
        <taxon>Kickxellales</taxon>
        <taxon>Kickxellaceae</taxon>
        <taxon>Linderina</taxon>
    </lineage>
</organism>
<dbReference type="Proteomes" id="UP001150603">
    <property type="component" value="Unassembled WGS sequence"/>
</dbReference>
<gene>
    <name evidence="1" type="ORF">FBU59_000305</name>
</gene>
<reference evidence="1" key="1">
    <citation type="submission" date="2022-07" db="EMBL/GenBank/DDBJ databases">
        <title>Phylogenomic reconstructions and comparative analyses of Kickxellomycotina fungi.</title>
        <authorList>
            <person name="Reynolds N.K."/>
            <person name="Stajich J.E."/>
            <person name="Barry K."/>
            <person name="Grigoriev I.V."/>
            <person name="Crous P."/>
            <person name="Smith M.E."/>
        </authorList>
    </citation>
    <scope>NUCLEOTIDE SEQUENCE</scope>
    <source>
        <strain evidence="1">NRRL 5244</strain>
    </source>
</reference>